<dbReference type="InterPro" id="IPR016169">
    <property type="entry name" value="FAD-bd_PCMH_sub2"/>
</dbReference>
<dbReference type="InterPro" id="IPR006094">
    <property type="entry name" value="Oxid_FAD_bind_N"/>
</dbReference>
<reference evidence="4" key="1">
    <citation type="submission" date="2015-10" db="EMBL/GenBank/DDBJ databases">
        <authorList>
            <person name="Gilbert D.G."/>
        </authorList>
    </citation>
    <scope>NUCLEOTIDE SEQUENCE</scope>
</reference>
<accession>A0A160TQD2</accession>
<dbReference type="SUPFAM" id="SSF56176">
    <property type="entry name" value="FAD-binding/transporter-associated domain-like"/>
    <property type="match status" value="1"/>
</dbReference>
<dbReference type="GO" id="GO:0016491">
    <property type="term" value="F:oxidoreductase activity"/>
    <property type="evidence" value="ECO:0007669"/>
    <property type="project" value="UniProtKB-KW"/>
</dbReference>
<comment type="similarity">
    <text evidence="1">Belongs to the oxygen-dependent FAD-linked oxidoreductase family.</text>
</comment>
<dbReference type="GO" id="GO:0071949">
    <property type="term" value="F:FAD binding"/>
    <property type="evidence" value="ECO:0007669"/>
    <property type="project" value="InterPro"/>
</dbReference>
<dbReference type="PANTHER" id="PTHR13878:SF53">
    <property type="entry name" value="CYTOKININ DEHYDROGENASE 6"/>
    <property type="match status" value="1"/>
</dbReference>
<dbReference type="Pfam" id="PF01565">
    <property type="entry name" value="FAD_binding_4"/>
    <property type="match status" value="1"/>
</dbReference>
<dbReference type="InterPro" id="IPR036318">
    <property type="entry name" value="FAD-bd_PCMH-like_sf"/>
</dbReference>
<proteinExistence type="inferred from homology"/>
<keyword evidence="2" id="KW-0560">Oxidoreductase</keyword>
<dbReference type="EMBL" id="CZQE01000387">
    <property type="protein sequence ID" value="CUS46707.1"/>
    <property type="molecule type" value="Genomic_DNA"/>
</dbReference>
<feature type="domain" description="FAD-binding PCMH-type" evidence="3">
    <location>
        <begin position="18"/>
        <end position="190"/>
    </location>
</feature>
<gene>
    <name evidence="4" type="ORF">MGWOODY_Smn2258</name>
</gene>
<dbReference type="PANTHER" id="PTHR13878">
    <property type="entry name" value="GULONOLACTONE OXIDASE"/>
    <property type="match status" value="1"/>
</dbReference>
<dbReference type="Gene3D" id="3.30.465.10">
    <property type="match status" value="1"/>
</dbReference>
<evidence type="ECO:0000259" key="3">
    <source>
        <dbReference type="PROSITE" id="PS51387"/>
    </source>
</evidence>
<sequence length="362" mass="39714">MPMFEPTSRPMTDYGGFHQSSGIYWRFAPPDVGSLWAGLAEVKGRGMAVRIRGAGYSMNGSSIPRSGEVLIETKGLDSYVFAHPGTITAGAGATMWDVQRLLQPFGYELLALDDGNMAAATIGGYISAGGFGAQSPRHGGFWECVESIDIVTLEGAVRTVGRTDPLFPWLFGSMGQLCIIVSATLAVRPRAGAGQPFPAGKRGRVPSSRRTWEKAICFSAFVPRPLWNQARNELAAIGDRHRHVWQARPAYACSLPFRRFTPPLIHPGQQDLVAVGIWGGEPEGGWDHIAIRALDAEFSLWLRAHPNFRRYAQTELLYPGFDIAAHFGVECFDRFRDWKTMLDPTGRLAPGLLDLPARRESA</sequence>
<dbReference type="InterPro" id="IPR016166">
    <property type="entry name" value="FAD-bd_PCMH"/>
</dbReference>
<dbReference type="AlphaFoldDB" id="A0A160TQD2"/>
<organism evidence="4">
    <name type="scientific">hydrothermal vent metagenome</name>
    <dbReference type="NCBI Taxonomy" id="652676"/>
    <lineage>
        <taxon>unclassified sequences</taxon>
        <taxon>metagenomes</taxon>
        <taxon>ecological metagenomes</taxon>
    </lineage>
</organism>
<dbReference type="InterPro" id="IPR050432">
    <property type="entry name" value="FAD-linked_Oxidoreductases_BP"/>
</dbReference>
<evidence type="ECO:0000313" key="4">
    <source>
        <dbReference type="EMBL" id="CUS46707.1"/>
    </source>
</evidence>
<name>A0A160TQD2_9ZZZZ</name>
<evidence type="ECO:0000256" key="1">
    <source>
        <dbReference type="ARBA" id="ARBA00005466"/>
    </source>
</evidence>
<protein>
    <recommendedName>
        <fullName evidence="3">FAD-binding PCMH-type domain-containing protein</fullName>
    </recommendedName>
</protein>
<evidence type="ECO:0000256" key="2">
    <source>
        <dbReference type="ARBA" id="ARBA00023002"/>
    </source>
</evidence>
<dbReference type="PROSITE" id="PS51387">
    <property type="entry name" value="FAD_PCMH"/>
    <property type="match status" value="1"/>
</dbReference>